<dbReference type="EMBL" id="FXZK01000010">
    <property type="protein sequence ID" value="SMY09471.1"/>
    <property type="molecule type" value="Genomic_DNA"/>
</dbReference>
<dbReference type="PANTHER" id="PTHR30041:SF8">
    <property type="entry name" value="PROTEIN YFFB"/>
    <property type="match status" value="1"/>
</dbReference>
<dbReference type="InterPro" id="IPR036249">
    <property type="entry name" value="Thioredoxin-like_sf"/>
</dbReference>
<dbReference type="PROSITE" id="PS51353">
    <property type="entry name" value="ARSC"/>
    <property type="match status" value="1"/>
</dbReference>
<proteinExistence type="inferred from homology"/>
<protein>
    <submittedName>
        <fullName evidence="3">Putative reductase</fullName>
    </submittedName>
</protein>
<evidence type="ECO:0000313" key="3">
    <source>
        <dbReference type="EMBL" id="SMY09471.1"/>
    </source>
</evidence>
<dbReference type="Proteomes" id="UP000201613">
    <property type="component" value="Unassembled WGS sequence"/>
</dbReference>
<dbReference type="OrthoDB" id="9803749at2"/>
<keyword evidence="4" id="KW-1185">Reference proteome</keyword>
<dbReference type="InterPro" id="IPR006660">
    <property type="entry name" value="Arsenate_reductase-like"/>
</dbReference>
<reference evidence="4" key="1">
    <citation type="submission" date="2017-05" db="EMBL/GenBank/DDBJ databases">
        <authorList>
            <person name="Rodrigo-Torres L."/>
            <person name="Arahal R. D."/>
            <person name="Lucena T."/>
        </authorList>
    </citation>
    <scope>NUCLEOTIDE SEQUENCE [LARGE SCALE GENOMIC DNA]</scope>
    <source>
        <strain evidence="4">CECT 8899</strain>
    </source>
</reference>
<name>A0A238LIK1_9RHOB</name>
<accession>A0A238LIK1</accession>
<dbReference type="RefSeq" id="WP_093993659.1">
    <property type="nucleotide sequence ID" value="NZ_FXZK01000010.1"/>
</dbReference>
<evidence type="ECO:0000256" key="1">
    <source>
        <dbReference type="ARBA" id="ARBA00007198"/>
    </source>
</evidence>
<comment type="similarity">
    <text evidence="1 2">Belongs to the ArsC family.</text>
</comment>
<dbReference type="Pfam" id="PF03960">
    <property type="entry name" value="ArsC"/>
    <property type="match status" value="1"/>
</dbReference>
<evidence type="ECO:0000313" key="4">
    <source>
        <dbReference type="Proteomes" id="UP000201613"/>
    </source>
</evidence>
<sequence>MRFFGLKTCDACRKARKALEAAGRSPQVIDVRADGVDPADLQSIVAAFGDRAVNRSSATWRGLSEADRALPVPELLALHPTVMKRPVIEAEGAWHLGWGKDVQAVLLGTAPPSA</sequence>
<gene>
    <name evidence="3" type="ORF">LOM8899_03638</name>
</gene>
<dbReference type="AlphaFoldDB" id="A0A238LIK1"/>
<evidence type="ECO:0000256" key="2">
    <source>
        <dbReference type="PROSITE-ProRule" id="PRU01282"/>
    </source>
</evidence>
<organism evidence="3 4">
    <name type="scientific">Flavimaricola marinus</name>
    <dbReference type="NCBI Taxonomy" id="1819565"/>
    <lineage>
        <taxon>Bacteria</taxon>
        <taxon>Pseudomonadati</taxon>
        <taxon>Pseudomonadota</taxon>
        <taxon>Alphaproteobacteria</taxon>
        <taxon>Rhodobacterales</taxon>
        <taxon>Paracoccaceae</taxon>
        <taxon>Flavimaricola</taxon>
    </lineage>
</organism>
<dbReference type="PANTHER" id="PTHR30041">
    <property type="entry name" value="ARSENATE REDUCTASE"/>
    <property type="match status" value="1"/>
</dbReference>
<dbReference type="Gene3D" id="3.40.30.10">
    <property type="entry name" value="Glutaredoxin"/>
    <property type="match status" value="1"/>
</dbReference>
<dbReference type="SUPFAM" id="SSF52833">
    <property type="entry name" value="Thioredoxin-like"/>
    <property type="match status" value="1"/>
</dbReference>